<keyword evidence="2" id="KW-1185">Reference proteome</keyword>
<evidence type="ECO:0000313" key="1">
    <source>
        <dbReference type="EMBL" id="ADP70972.1"/>
    </source>
</evidence>
<organism evidence="1 2">
    <name type="scientific">Rhodomicrobium vannielii (strain ATCC 17100 / DSM 162 / LMG 4299 / NCIMB 10020 / ATH 3.1.1)</name>
    <dbReference type="NCBI Taxonomy" id="648757"/>
    <lineage>
        <taxon>Bacteria</taxon>
        <taxon>Pseudomonadati</taxon>
        <taxon>Pseudomonadota</taxon>
        <taxon>Alphaproteobacteria</taxon>
        <taxon>Hyphomicrobiales</taxon>
        <taxon>Hyphomicrobiaceae</taxon>
        <taxon>Rhodomicrobium</taxon>
    </lineage>
</organism>
<dbReference type="STRING" id="648757.Rvan_1725"/>
<sequence>MRSRHWICSLAIIGVLLHAGTLARHHLVVFGEAVAAAEQLAAAEAYDEHALCRSGAGDDGAGAEPGKKAPGAPKSCLVCLGLAFAHALPPAEAPPLPVPPAFGAALPVIPLHSSHAATNVRLQQSRAPPSLQA</sequence>
<dbReference type="HOGENOM" id="CLU_1905115_0_0_5"/>
<dbReference type="InterPro" id="IPR021333">
    <property type="entry name" value="DUF2946"/>
</dbReference>
<protein>
    <recommendedName>
        <fullName evidence="3">DUF2946 domain-containing protein</fullName>
    </recommendedName>
</protein>
<evidence type="ECO:0008006" key="3">
    <source>
        <dbReference type="Google" id="ProtNLM"/>
    </source>
</evidence>
<name>E3HYZ7_RHOVT</name>
<gene>
    <name evidence="1" type="ordered locus">Rvan_1725</name>
</gene>
<reference evidence="2" key="1">
    <citation type="journal article" date="2011" name="J. Bacteriol.">
        <title>Genome sequences of eight morphologically diverse alphaproteobacteria.</title>
        <authorList>
            <consortium name="US DOE Joint Genome Institute"/>
            <person name="Brown P.J."/>
            <person name="Kysela D.T."/>
            <person name="Buechlein A."/>
            <person name="Hemmerich C."/>
            <person name="Brun Y.V."/>
        </authorList>
    </citation>
    <scope>NUCLEOTIDE SEQUENCE [LARGE SCALE GENOMIC DNA]</scope>
    <source>
        <strain evidence="2">ATCC 17100 / ATH 3.1.1 / DSM 162 / LMG 4299</strain>
    </source>
</reference>
<dbReference type="KEGG" id="rva:Rvan_1725"/>
<dbReference type="RefSeq" id="WP_013419368.1">
    <property type="nucleotide sequence ID" value="NC_014664.1"/>
</dbReference>
<dbReference type="EMBL" id="CP002292">
    <property type="protein sequence ID" value="ADP70972.1"/>
    <property type="molecule type" value="Genomic_DNA"/>
</dbReference>
<dbReference type="AlphaFoldDB" id="E3HYZ7"/>
<dbReference type="Proteomes" id="UP000001399">
    <property type="component" value="Chromosome"/>
</dbReference>
<proteinExistence type="predicted"/>
<accession>E3HYZ7</accession>
<dbReference type="Pfam" id="PF11162">
    <property type="entry name" value="DUF2946"/>
    <property type="match status" value="1"/>
</dbReference>
<evidence type="ECO:0000313" key="2">
    <source>
        <dbReference type="Proteomes" id="UP000001399"/>
    </source>
</evidence>